<evidence type="ECO:0000256" key="11">
    <source>
        <dbReference type="ARBA" id="ARBA00022840"/>
    </source>
</evidence>
<evidence type="ECO:0000313" key="17">
    <source>
        <dbReference type="EMBL" id="BEQ15355.1"/>
    </source>
</evidence>
<dbReference type="SUPFAM" id="SSF52009">
    <property type="entry name" value="Phosphohistidine domain"/>
    <property type="match status" value="1"/>
</dbReference>
<evidence type="ECO:0000256" key="14">
    <source>
        <dbReference type="ARBA" id="ARBA00047700"/>
    </source>
</evidence>
<proteinExistence type="inferred from homology"/>
<comment type="function">
    <text evidence="2">Catalyzes the phosphorylation of pyruvate to phosphoenolpyruvate.</text>
</comment>
<dbReference type="SUPFAM" id="SSF56059">
    <property type="entry name" value="Glutathione synthetase ATP-binding domain-like"/>
    <property type="match status" value="1"/>
</dbReference>
<evidence type="ECO:0000256" key="7">
    <source>
        <dbReference type="ARBA" id="ARBA00022679"/>
    </source>
</evidence>
<dbReference type="InterPro" id="IPR006319">
    <property type="entry name" value="PEP_synth"/>
</dbReference>
<feature type="domain" description="Pyruvate phosphate dikinase AMP/ATP-binding" evidence="16">
    <location>
        <begin position="132"/>
        <end position="439"/>
    </location>
</feature>
<dbReference type="AlphaFoldDB" id="A0AAU9EUS2"/>
<evidence type="ECO:0000256" key="6">
    <source>
        <dbReference type="ARBA" id="ARBA00021623"/>
    </source>
</evidence>
<name>A0AAU9EUS2_9BACT</name>
<comment type="catalytic activity">
    <reaction evidence="14">
        <text>pyruvate + ATP + H2O = phosphoenolpyruvate + AMP + phosphate + 2 H(+)</text>
        <dbReference type="Rhea" id="RHEA:11364"/>
        <dbReference type="ChEBI" id="CHEBI:15361"/>
        <dbReference type="ChEBI" id="CHEBI:15377"/>
        <dbReference type="ChEBI" id="CHEBI:15378"/>
        <dbReference type="ChEBI" id="CHEBI:30616"/>
        <dbReference type="ChEBI" id="CHEBI:43474"/>
        <dbReference type="ChEBI" id="CHEBI:58702"/>
        <dbReference type="ChEBI" id="CHEBI:456215"/>
        <dbReference type="EC" id="2.7.9.2"/>
    </reaction>
</comment>
<keyword evidence="7" id="KW-0808">Transferase</keyword>
<evidence type="ECO:0000256" key="10">
    <source>
        <dbReference type="ARBA" id="ARBA00022777"/>
    </source>
</evidence>
<evidence type="ECO:0000256" key="2">
    <source>
        <dbReference type="ARBA" id="ARBA00002988"/>
    </source>
</evidence>
<dbReference type="InterPro" id="IPR008279">
    <property type="entry name" value="PEP-util_enz_mobile_dom"/>
</dbReference>
<dbReference type="KEGG" id="dmp:FAK_24210"/>
<evidence type="ECO:0000256" key="4">
    <source>
        <dbReference type="ARBA" id="ARBA00007837"/>
    </source>
</evidence>
<evidence type="ECO:0000259" key="16">
    <source>
        <dbReference type="Pfam" id="PF01326"/>
    </source>
</evidence>
<evidence type="ECO:0000256" key="12">
    <source>
        <dbReference type="ARBA" id="ARBA00022842"/>
    </source>
</evidence>
<reference evidence="18" key="1">
    <citation type="journal article" date="2023" name="Arch. Microbiol.">
        <title>Desulfoferula mesophilus gen. nov. sp. nov., a mesophilic sulfate-reducing bacterium isolated from a brackish lake sediment.</title>
        <authorList>
            <person name="Watanabe T."/>
            <person name="Yabe T."/>
            <person name="Tsuji J.M."/>
            <person name="Fukui M."/>
        </authorList>
    </citation>
    <scope>NUCLEOTIDE SEQUENCE [LARGE SCALE GENOMIC DNA]</scope>
    <source>
        <strain evidence="18">12FAK</strain>
    </source>
</reference>
<dbReference type="PANTHER" id="PTHR43030:SF1">
    <property type="entry name" value="PHOSPHOENOLPYRUVATE SYNTHASE"/>
    <property type="match status" value="1"/>
</dbReference>
<dbReference type="Gene3D" id="3.50.30.10">
    <property type="entry name" value="Phosphohistidine domain"/>
    <property type="match status" value="1"/>
</dbReference>
<keyword evidence="12" id="KW-0460">Magnesium</keyword>
<comment type="similarity">
    <text evidence="4">Belongs to the PEP-utilizing enzyme family.</text>
</comment>
<evidence type="ECO:0000313" key="18">
    <source>
        <dbReference type="Proteomes" id="UP001366166"/>
    </source>
</evidence>
<protein>
    <recommendedName>
        <fullName evidence="6">Phosphoenolpyruvate synthase</fullName>
        <ecNumber evidence="5">2.7.9.2</ecNumber>
    </recommendedName>
    <alternativeName>
        <fullName evidence="13">Pyruvate, water dikinase</fullName>
    </alternativeName>
</protein>
<feature type="domain" description="PEP-utilising enzyme mobile" evidence="15">
    <location>
        <begin position="485"/>
        <end position="555"/>
    </location>
</feature>
<sequence length="859" mass="95457">MSWLVNILDRLNKAKGQARQARVPFAVTFEGFQKILELNNEVLELMADMGDKMGGHFIFDRQYIISSAQTAKELVQQIIMEMNKIAPRKYLGLYESFQAIADQIDADLAGRLLIPQTPYVIPMAKVGSDALEAVGNKNARLAEVGRVLGVPTPPGFTVTTRAFGDFMEHAGLRRRLQPWLERWRSGEITSRQAAEALRPLVMEAELPPGLERDMRLAAQRLLGEAPGGVKTFAVRSSASGEDGDLSFAGQFRSLLGVEPDQLAEAYREVVASGYSARALEYSQRWNAAEDLTAMAVGCELMVDAQAAGVLYTLDPQHPEKDYMLISAGYGLGEPVVGGRTAADQYRVSRQPPHQVLGLDVVRKHQRLQAQPGGGIAVRPVEAALESAPALNTDQMARLAEMAHHIENYFKTPQDIEWALDGRGEFVILQVRPLNLKSQVTQLVCNIAEVLKERPVLFSGRGAVAQRGIGTGPVYLVERDEDLDEFPDGAILVTRFTSPRLGRVMGRAHGVITDVGTPTGHLATIAREFRVPTIVNTGVATHILRPGMEVTIDAEQNVVYEGTVKELCYFQFTEDMFEESQEFRQLRRVLRRIAPLNLVDPQDKDFTPRGCKTLHDITRFVHEKAVEEITNIDQHYHPGATAKNLKIDLPLGLTIIDIGGGLDAPEQARQVTVEQITSRPGRALLEGMAEPGLWSTQPMSVDLGSFMSSVTRTFANSLTSPREVGQNLAVVSREYLNLNLRLGYHFNIIDAYIADEISANYIYFRFLGGVTDLTRRTRRAKLLAEVLAHDDFRTEVRGDLVVGRIKKLPAEVMIEKMRLLGRLVSYSRQLDVKMQNDAQIDQYLDEFFKFNDGPELAVKS</sequence>
<dbReference type="InterPro" id="IPR036637">
    <property type="entry name" value="Phosphohistidine_dom_sf"/>
</dbReference>
<dbReference type="Gene3D" id="3.30.1490.20">
    <property type="entry name" value="ATP-grasp fold, A domain"/>
    <property type="match status" value="1"/>
</dbReference>
<dbReference type="Proteomes" id="UP001366166">
    <property type="component" value="Chromosome"/>
</dbReference>
<keyword evidence="9" id="KW-0547">Nucleotide-binding</keyword>
<evidence type="ECO:0000256" key="3">
    <source>
        <dbReference type="ARBA" id="ARBA00004742"/>
    </source>
</evidence>
<keyword evidence="11" id="KW-0067">ATP-binding</keyword>
<keyword evidence="18" id="KW-1185">Reference proteome</keyword>
<gene>
    <name evidence="17" type="ORF">FAK_24210</name>
</gene>
<dbReference type="PANTHER" id="PTHR43030">
    <property type="entry name" value="PHOSPHOENOLPYRUVATE SYNTHASE"/>
    <property type="match status" value="1"/>
</dbReference>
<dbReference type="Pfam" id="PF00391">
    <property type="entry name" value="PEP-utilizers"/>
    <property type="match status" value="1"/>
</dbReference>
<keyword evidence="8" id="KW-0479">Metal-binding</keyword>
<evidence type="ECO:0000256" key="8">
    <source>
        <dbReference type="ARBA" id="ARBA00022723"/>
    </source>
</evidence>
<organism evidence="17 18">
    <name type="scientific">Desulfoferula mesophila</name>
    <dbReference type="NCBI Taxonomy" id="3058419"/>
    <lineage>
        <taxon>Bacteria</taxon>
        <taxon>Pseudomonadati</taxon>
        <taxon>Thermodesulfobacteriota</taxon>
        <taxon>Desulfarculia</taxon>
        <taxon>Desulfarculales</taxon>
        <taxon>Desulfarculaceae</taxon>
        <taxon>Desulfoferula</taxon>
    </lineage>
</organism>
<evidence type="ECO:0000259" key="15">
    <source>
        <dbReference type="Pfam" id="PF00391"/>
    </source>
</evidence>
<comment type="pathway">
    <text evidence="3">Carbohydrate biosynthesis; gluconeogenesis.</text>
</comment>
<evidence type="ECO:0000256" key="5">
    <source>
        <dbReference type="ARBA" id="ARBA00011996"/>
    </source>
</evidence>
<evidence type="ECO:0000256" key="13">
    <source>
        <dbReference type="ARBA" id="ARBA00033470"/>
    </source>
</evidence>
<dbReference type="RefSeq" id="WP_338599636.1">
    <property type="nucleotide sequence ID" value="NZ_AP028679.1"/>
</dbReference>
<dbReference type="EMBL" id="AP028679">
    <property type="protein sequence ID" value="BEQ15355.1"/>
    <property type="molecule type" value="Genomic_DNA"/>
</dbReference>
<dbReference type="GO" id="GO:0005524">
    <property type="term" value="F:ATP binding"/>
    <property type="evidence" value="ECO:0007669"/>
    <property type="project" value="UniProtKB-KW"/>
</dbReference>
<dbReference type="Gene3D" id="3.30.470.20">
    <property type="entry name" value="ATP-grasp fold, B domain"/>
    <property type="match status" value="1"/>
</dbReference>
<evidence type="ECO:0000256" key="1">
    <source>
        <dbReference type="ARBA" id="ARBA00001946"/>
    </source>
</evidence>
<comment type="cofactor">
    <cofactor evidence="1">
        <name>Mg(2+)</name>
        <dbReference type="ChEBI" id="CHEBI:18420"/>
    </cofactor>
</comment>
<accession>A0AAU9EUS2</accession>
<dbReference type="InterPro" id="IPR013815">
    <property type="entry name" value="ATP_grasp_subdomain_1"/>
</dbReference>
<dbReference type="InterPro" id="IPR002192">
    <property type="entry name" value="PPDK_AMP/ATP-bd"/>
</dbReference>
<dbReference type="GO" id="GO:0008986">
    <property type="term" value="F:pyruvate, water dikinase activity"/>
    <property type="evidence" value="ECO:0007669"/>
    <property type="project" value="UniProtKB-EC"/>
</dbReference>
<dbReference type="EC" id="2.7.9.2" evidence="5"/>
<keyword evidence="10" id="KW-0418">Kinase</keyword>
<evidence type="ECO:0000256" key="9">
    <source>
        <dbReference type="ARBA" id="ARBA00022741"/>
    </source>
</evidence>
<dbReference type="Pfam" id="PF01326">
    <property type="entry name" value="PPDK_N"/>
    <property type="match status" value="1"/>
</dbReference>
<dbReference type="GO" id="GO:0046872">
    <property type="term" value="F:metal ion binding"/>
    <property type="evidence" value="ECO:0007669"/>
    <property type="project" value="UniProtKB-KW"/>
</dbReference>